<reference evidence="1" key="1">
    <citation type="journal article" date="2019" name="Microbiol. Resour. Announc.">
        <title>Draft Genomic Sequences of Streptomyces misionensis and Streptomyces albidoflavus, bacteria applied for phytopathogen biocontrol.</title>
        <authorList>
            <person name="Pylro V."/>
            <person name="Dias A."/>
            <person name="Andreote F."/>
            <person name="Varani A."/>
            <person name="Andreote C."/>
            <person name="Bernardo E."/>
            <person name="Martins T."/>
        </authorList>
    </citation>
    <scope>NUCLEOTIDE SEQUENCE [LARGE SCALE GENOMIC DNA]</scope>
    <source>
        <strain evidence="1">66</strain>
    </source>
</reference>
<evidence type="ECO:0000313" key="1">
    <source>
        <dbReference type="EMBL" id="TWV40419.1"/>
    </source>
</evidence>
<proteinExistence type="predicted"/>
<dbReference type="RefSeq" id="WP_146466938.1">
    <property type="nucleotide sequence ID" value="NZ_VOGW01000128.1"/>
</dbReference>
<accession>A0A5C6JG34</accession>
<dbReference type="Proteomes" id="UP000320481">
    <property type="component" value="Unassembled WGS sequence"/>
</dbReference>
<evidence type="ECO:0000313" key="2">
    <source>
        <dbReference type="Proteomes" id="UP000320481"/>
    </source>
</evidence>
<organism evidence="1 2">
    <name type="scientific">Streptomyces misionensis</name>
    <dbReference type="NCBI Taxonomy" id="67331"/>
    <lineage>
        <taxon>Bacteria</taxon>
        <taxon>Bacillati</taxon>
        <taxon>Actinomycetota</taxon>
        <taxon>Actinomycetes</taxon>
        <taxon>Kitasatosporales</taxon>
        <taxon>Streptomycetaceae</taxon>
        <taxon>Streptomyces</taxon>
    </lineage>
</organism>
<dbReference type="AlphaFoldDB" id="A0A5C6JG34"/>
<keyword evidence="2" id="KW-1185">Reference proteome</keyword>
<comment type="caution">
    <text evidence="1">The sequence shown here is derived from an EMBL/GenBank/DDBJ whole genome shotgun (WGS) entry which is preliminary data.</text>
</comment>
<gene>
    <name evidence="1" type="ORF">FRZ03_22410</name>
</gene>
<protein>
    <submittedName>
        <fullName evidence="1">Uncharacterized protein</fullName>
    </submittedName>
</protein>
<dbReference type="EMBL" id="VOGW01000128">
    <property type="protein sequence ID" value="TWV40419.1"/>
    <property type="molecule type" value="Genomic_DNA"/>
</dbReference>
<sequence>MVKAATRPQGEGVVAVVGPAALDRELHTSPPLGVLGPEGREEFDLELLGSHPVRAVPAGGERGGGG</sequence>
<name>A0A5C6JG34_9ACTN</name>